<keyword evidence="6 12" id="KW-0276">Fatty acid metabolism</keyword>
<keyword evidence="9 12" id="KW-0472">Membrane</keyword>
<dbReference type="AlphaFoldDB" id="A0AAD5YYX0"/>
<evidence type="ECO:0000256" key="6">
    <source>
        <dbReference type="ARBA" id="ARBA00022832"/>
    </source>
</evidence>
<evidence type="ECO:0000256" key="11">
    <source>
        <dbReference type="ARBA" id="ARBA00047375"/>
    </source>
</evidence>
<reference evidence="13" key="1">
    <citation type="submission" date="2022-07" db="EMBL/GenBank/DDBJ databases">
        <title>Genome Sequence of Leucocoprinus birnbaumii.</title>
        <authorList>
            <person name="Buettner E."/>
        </authorList>
    </citation>
    <scope>NUCLEOTIDE SEQUENCE</scope>
    <source>
        <strain evidence="13">VT141</strain>
    </source>
</reference>
<keyword evidence="8 12" id="KW-0443">Lipid metabolism</keyword>
<evidence type="ECO:0000256" key="1">
    <source>
        <dbReference type="ARBA" id="ARBA00004141"/>
    </source>
</evidence>
<protein>
    <recommendedName>
        <fullName evidence="12">Elongation of fatty acids protein</fullName>
        <ecNumber evidence="12">2.3.1.-</ecNumber>
    </recommendedName>
</protein>
<dbReference type="Pfam" id="PF01151">
    <property type="entry name" value="ELO"/>
    <property type="match status" value="1"/>
</dbReference>
<evidence type="ECO:0000256" key="12">
    <source>
        <dbReference type="RuleBase" id="RU361115"/>
    </source>
</evidence>
<accession>A0AAD5YYX0</accession>
<comment type="similarity">
    <text evidence="2 12">Belongs to the ELO family.</text>
</comment>
<dbReference type="PANTHER" id="PTHR11157:SF134">
    <property type="entry name" value="ELONGATION OF FATTY ACIDS PROTEIN 1-RELATED"/>
    <property type="match status" value="1"/>
</dbReference>
<dbReference type="EMBL" id="JANIEX010000001">
    <property type="protein sequence ID" value="KAJ3577021.1"/>
    <property type="molecule type" value="Genomic_DNA"/>
</dbReference>
<dbReference type="GO" id="GO:0030148">
    <property type="term" value="P:sphingolipid biosynthetic process"/>
    <property type="evidence" value="ECO:0007669"/>
    <property type="project" value="TreeGrafter"/>
</dbReference>
<dbReference type="PANTHER" id="PTHR11157">
    <property type="entry name" value="FATTY ACID ACYL TRANSFERASE-RELATED"/>
    <property type="match status" value="1"/>
</dbReference>
<dbReference type="GO" id="GO:0034625">
    <property type="term" value="P:fatty acid elongation, monounsaturated fatty acid"/>
    <property type="evidence" value="ECO:0007669"/>
    <property type="project" value="TreeGrafter"/>
</dbReference>
<keyword evidence="10 12" id="KW-0275">Fatty acid biosynthesis</keyword>
<proteinExistence type="inferred from homology"/>
<feature type="transmembrane region" description="Helical" evidence="12">
    <location>
        <begin position="30"/>
        <end position="50"/>
    </location>
</feature>
<comment type="subcellular location">
    <subcellularLocation>
        <location evidence="1">Membrane</location>
        <topology evidence="1">Multi-pass membrane protein</topology>
    </subcellularLocation>
</comment>
<evidence type="ECO:0000256" key="9">
    <source>
        <dbReference type="ARBA" id="ARBA00023136"/>
    </source>
</evidence>
<dbReference type="GO" id="GO:0034626">
    <property type="term" value="P:fatty acid elongation, polyunsaturated fatty acid"/>
    <property type="evidence" value="ECO:0007669"/>
    <property type="project" value="TreeGrafter"/>
</dbReference>
<name>A0AAD5YYX0_9AGAR</name>
<sequence>MAPIANFLLAHISFRLPPYLSSYVSGQTPLSTVTSVNASLAGYLAITFGIQALMKDRQPYKLTTLFRAHNIVLSLGSALLLVLIMEEIVPLIWQRGLHHSICSPEVLTPSLEFYFMINYYFKYLELFDTVSLVLRKKPLRLLHVYHHTVTAGACFLSLEAKLGGVWSAMSLNLAIHIVMYYYYYATTGGARFWWKRYLTTVQIVQFVVDIFLVIFGTYEHYAHSNYPQLPHFGDCYVGSVEGANIFAFLVLLSFLGLFIDYYIQTYKKQALKSYGYLNGLQAHRKEKTRGPVA</sequence>
<dbReference type="GO" id="GO:0005789">
    <property type="term" value="C:endoplasmic reticulum membrane"/>
    <property type="evidence" value="ECO:0007669"/>
    <property type="project" value="TreeGrafter"/>
</dbReference>
<organism evidence="13 14">
    <name type="scientific">Leucocoprinus birnbaumii</name>
    <dbReference type="NCBI Taxonomy" id="56174"/>
    <lineage>
        <taxon>Eukaryota</taxon>
        <taxon>Fungi</taxon>
        <taxon>Dikarya</taxon>
        <taxon>Basidiomycota</taxon>
        <taxon>Agaricomycotina</taxon>
        <taxon>Agaricomycetes</taxon>
        <taxon>Agaricomycetidae</taxon>
        <taxon>Agaricales</taxon>
        <taxon>Agaricineae</taxon>
        <taxon>Agaricaceae</taxon>
        <taxon>Leucocoprinus</taxon>
    </lineage>
</organism>
<dbReference type="GO" id="GO:0019367">
    <property type="term" value="P:fatty acid elongation, saturated fatty acid"/>
    <property type="evidence" value="ECO:0007669"/>
    <property type="project" value="TreeGrafter"/>
</dbReference>
<keyword evidence="3 12" id="KW-0444">Lipid biosynthesis</keyword>
<evidence type="ECO:0000256" key="7">
    <source>
        <dbReference type="ARBA" id="ARBA00022989"/>
    </source>
</evidence>
<evidence type="ECO:0000256" key="4">
    <source>
        <dbReference type="ARBA" id="ARBA00022679"/>
    </source>
</evidence>
<feature type="transmembrane region" description="Helical" evidence="12">
    <location>
        <begin position="245"/>
        <end position="263"/>
    </location>
</feature>
<dbReference type="GO" id="GO:0009922">
    <property type="term" value="F:fatty acid elongase activity"/>
    <property type="evidence" value="ECO:0007669"/>
    <property type="project" value="UniProtKB-EC"/>
</dbReference>
<dbReference type="InterPro" id="IPR002076">
    <property type="entry name" value="ELO_fam"/>
</dbReference>
<comment type="caution">
    <text evidence="13">The sequence shown here is derived from an EMBL/GenBank/DDBJ whole genome shotgun (WGS) entry which is preliminary data.</text>
</comment>
<feature type="transmembrane region" description="Helical" evidence="12">
    <location>
        <begin position="71"/>
        <end position="93"/>
    </location>
</feature>
<feature type="transmembrane region" description="Helical" evidence="12">
    <location>
        <begin position="197"/>
        <end position="218"/>
    </location>
</feature>
<evidence type="ECO:0000256" key="8">
    <source>
        <dbReference type="ARBA" id="ARBA00023098"/>
    </source>
</evidence>
<evidence type="ECO:0000313" key="14">
    <source>
        <dbReference type="Proteomes" id="UP001213000"/>
    </source>
</evidence>
<feature type="transmembrane region" description="Helical" evidence="12">
    <location>
        <begin position="164"/>
        <end position="185"/>
    </location>
</feature>
<evidence type="ECO:0000256" key="2">
    <source>
        <dbReference type="ARBA" id="ARBA00007263"/>
    </source>
</evidence>
<keyword evidence="4 12" id="KW-0808">Transferase</keyword>
<keyword evidence="14" id="KW-1185">Reference proteome</keyword>
<evidence type="ECO:0000256" key="5">
    <source>
        <dbReference type="ARBA" id="ARBA00022692"/>
    </source>
</evidence>
<dbReference type="GO" id="GO:0042761">
    <property type="term" value="P:very long-chain fatty acid biosynthetic process"/>
    <property type="evidence" value="ECO:0007669"/>
    <property type="project" value="TreeGrafter"/>
</dbReference>
<comment type="catalytic activity">
    <reaction evidence="11">
        <text>a very-long-chain acyl-CoA + malonyl-CoA + H(+) = a very-long-chain 3-oxoacyl-CoA + CO2 + CoA</text>
        <dbReference type="Rhea" id="RHEA:32727"/>
        <dbReference type="ChEBI" id="CHEBI:15378"/>
        <dbReference type="ChEBI" id="CHEBI:16526"/>
        <dbReference type="ChEBI" id="CHEBI:57287"/>
        <dbReference type="ChEBI" id="CHEBI:57384"/>
        <dbReference type="ChEBI" id="CHEBI:90725"/>
        <dbReference type="ChEBI" id="CHEBI:90736"/>
        <dbReference type="EC" id="2.3.1.199"/>
    </reaction>
</comment>
<keyword evidence="5 12" id="KW-0812">Transmembrane</keyword>
<evidence type="ECO:0000256" key="10">
    <source>
        <dbReference type="ARBA" id="ARBA00023160"/>
    </source>
</evidence>
<evidence type="ECO:0000256" key="3">
    <source>
        <dbReference type="ARBA" id="ARBA00022516"/>
    </source>
</evidence>
<gene>
    <name evidence="13" type="ORF">NP233_g33</name>
</gene>
<evidence type="ECO:0000313" key="13">
    <source>
        <dbReference type="EMBL" id="KAJ3577021.1"/>
    </source>
</evidence>
<dbReference type="EC" id="2.3.1.-" evidence="12"/>
<keyword evidence="7 12" id="KW-1133">Transmembrane helix</keyword>
<dbReference type="Proteomes" id="UP001213000">
    <property type="component" value="Unassembled WGS sequence"/>
</dbReference>
<comment type="catalytic activity">
    <reaction evidence="12">
        <text>an acyl-CoA + malonyl-CoA + H(+) = a 3-oxoacyl-CoA + CO2 + CoA</text>
        <dbReference type="Rhea" id="RHEA:50252"/>
        <dbReference type="ChEBI" id="CHEBI:15378"/>
        <dbReference type="ChEBI" id="CHEBI:16526"/>
        <dbReference type="ChEBI" id="CHEBI:57287"/>
        <dbReference type="ChEBI" id="CHEBI:57384"/>
        <dbReference type="ChEBI" id="CHEBI:58342"/>
        <dbReference type="ChEBI" id="CHEBI:90726"/>
    </reaction>
    <physiologicalReaction direction="left-to-right" evidence="12">
        <dbReference type="Rhea" id="RHEA:50253"/>
    </physiologicalReaction>
</comment>